<protein>
    <submittedName>
        <fullName evidence="1">Uncharacterized protein</fullName>
    </submittedName>
</protein>
<name>A0A2P2QH41_RHIMU</name>
<dbReference type="EMBL" id="GGEC01085750">
    <property type="protein sequence ID" value="MBX66234.1"/>
    <property type="molecule type" value="Transcribed_RNA"/>
</dbReference>
<dbReference type="AlphaFoldDB" id="A0A2P2QH41"/>
<organism evidence="1">
    <name type="scientific">Rhizophora mucronata</name>
    <name type="common">Asiatic mangrove</name>
    <dbReference type="NCBI Taxonomy" id="61149"/>
    <lineage>
        <taxon>Eukaryota</taxon>
        <taxon>Viridiplantae</taxon>
        <taxon>Streptophyta</taxon>
        <taxon>Embryophyta</taxon>
        <taxon>Tracheophyta</taxon>
        <taxon>Spermatophyta</taxon>
        <taxon>Magnoliopsida</taxon>
        <taxon>eudicotyledons</taxon>
        <taxon>Gunneridae</taxon>
        <taxon>Pentapetalae</taxon>
        <taxon>rosids</taxon>
        <taxon>fabids</taxon>
        <taxon>Malpighiales</taxon>
        <taxon>Rhizophoraceae</taxon>
        <taxon>Rhizophora</taxon>
    </lineage>
</organism>
<sequence>MMHTLYNMRLQQSSLPGKLGQGPIIPIAVHKSHMGLRYRLGSNFIAYERKAFAVQMKGAFFYI</sequence>
<reference evidence="1" key="1">
    <citation type="submission" date="2018-02" db="EMBL/GenBank/DDBJ databases">
        <title>Rhizophora mucronata_Transcriptome.</title>
        <authorList>
            <person name="Meera S.P."/>
            <person name="Sreeshan A."/>
            <person name="Augustine A."/>
        </authorList>
    </citation>
    <scope>NUCLEOTIDE SEQUENCE</scope>
    <source>
        <tissue evidence="1">Leaf</tissue>
    </source>
</reference>
<accession>A0A2P2QH41</accession>
<evidence type="ECO:0000313" key="1">
    <source>
        <dbReference type="EMBL" id="MBX66234.1"/>
    </source>
</evidence>
<proteinExistence type="predicted"/>